<dbReference type="Gene3D" id="3.50.50.60">
    <property type="entry name" value="FAD/NAD(P)-binding domain"/>
    <property type="match status" value="2"/>
</dbReference>
<dbReference type="GO" id="GO:0051536">
    <property type="term" value="F:iron-sulfur cluster binding"/>
    <property type="evidence" value="ECO:0007669"/>
    <property type="project" value="UniProtKB-KW"/>
</dbReference>
<evidence type="ECO:0000259" key="10">
    <source>
        <dbReference type="Pfam" id="PF05199"/>
    </source>
</evidence>
<feature type="domain" description="Glucose-methanol-choline oxidoreductase N-terminal" evidence="8">
    <location>
        <begin position="216"/>
        <end position="443"/>
    </location>
</feature>
<dbReference type="Pfam" id="PF00732">
    <property type="entry name" value="GMC_oxred_N"/>
    <property type="match status" value="1"/>
</dbReference>
<dbReference type="Pfam" id="PF00890">
    <property type="entry name" value="FAD_binding_2"/>
    <property type="match status" value="1"/>
</dbReference>
<proteinExistence type="inferred from homology"/>
<evidence type="ECO:0000256" key="1">
    <source>
        <dbReference type="ARBA" id="ARBA00010790"/>
    </source>
</evidence>
<evidence type="ECO:0000256" key="5">
    <source>
        <dbReference type="ARBA" id="ARBA00023002"/>
    </source>
</evidence>
<name>A0A916ZVL8_9SPHN</name>
<keyword evidence="12" id="KW-1185">Reference proteome</keyword>
<dbReference type="PANTHER" id="PTHR46056:SF12">
    <property type="entry name" value="LONG-CHAIN-ALCOHOL OXIDASE"/>
    <property type="match status" value="1"/>
</dbReference>
<feature type="domain" description="Glucose-methanol-choline oxidoreductase C-terminal" evidence="10">
    <location>
        <begin position="545"/>
        <end position="656"/>
    </location>
</feature>
<evidence type="ECO:0000313" key="11">
    <source>
        <dbReference type="EMBL" id="GGE16129.1"/>
    </source>
</evidence>
<dbReference type="SUPFAM" id="SSF51905">
    <property type="entry name" value="FAD/NAD(P)-binding domain"/>
    <property type="match status" value="1"/>
</dbReference>
<protein>
    <recommendedName>
        <fullName evidence="13">GMC family oxidoreductase</fullName>
    </recommendedName>
</protein>
<keyword evidence="2" id="KW-0285">Flavoprotein</keyword>
<evidence type="ECO:0000259" key="9">
    <source>
        <dbReference type="Pfam" id="PF00890"/>
    </source>
</evidence>
<evidence type="ECO:0000313" key="12">
    <source>
        <dbReference type="Proteomes" id="UP000635071"/>
    </source>
</evidence>
<evidence type="ECO:0000256" key="2">
    <source>
        <dbReference type="ARBA" id="ARBA00022630"/>
    </source>
</evidence>
<dbReference type="InterPro" id="IPR000172">
    <property type="entry name" value="GMC_OxRdtase_N"/>
</dbReference>
<dbReference type="AlphaFoldDB" id="A0A916ZVL8"/>
<sequence>MQKPFGVFTAPILKSVVEALFHGVDMVISPQQVTDNIQTQFSYIHGPKARQVKLSLIALCLLMGGPMFLLMPPKWRARRLEKSLISSSNNFLQDLARVRGIIHAGYYGHWLPGEQEGNRHNPVFAQIGFTLPAHRTRGAGEQPITLFPGRDLLPSDFLGPETVPVEAEIIVIGSGAGGSMAAGELAAQGHKVLVIEAGSAWPSSALSHEERRMTSSLFVDGALQTSRDNDIILFQGRCVGGSTVINNGICLRVAEPGGTHPAANDVFATWAGLGAPIDETRFMASYVAAETALGVERIEQRSGRNNGTHLLAGWHAHAAITGDPVDAAAPAGWFNKNFGPQSAGAACAYCGYCNTGCPYGRKTGTAQSLLIAARRDGADILPDAEATRIRWRPHKVAGKQVAEGVEIKLADGRKAFIRATKGVVVAAGTLASSRLLAASGIKGTGTDISLNIACPVAALMPADSPQRSWDEDQMTTYVDRGDFLLESHFQPPMSMAALLPGWFGDHAARMRAYGRLNSAGVLFPADRVGKLICGKLHLKLTEARELPLLRRALATLSRVHFAAGAIEVYPGLARGQTLHPGDDIDAFFAAELREADDVSMSSSHPQGGNARNADPAKGVVDLDCRLHGAANVYVADASTFSSCIRVNAQLTTMAMAHYAMAARPFG</sequence>
<dbReference type="EMBL" id="BMJM01000008">
    <property type="protein sequence ID" value="GGE16129.1"/>
    <property type="molecule type" value="Genomic_DNA"/>
</dbReference>
<comment type="caution">
    <text evidence="11">The sequence shown here is derived from an EMBL/GenBank/DDBJ whole genome shotgun (WGS) entry which is preliminary data.</text>
</comment>
<dbReference type="PANTHER" id="PTHR46056">
    <property type="entry name" value="LONG-CHAIN-ALCOHOL OXIDASE"/>
    <property type="match status" value="1"/>
</dbReference>
<dbReference type="Proteomes" id="UP000635071">
    <property type="component" value="Unassembled WGS sequence"/>
</dbReference>
<dbReference type="PROSITE" id="PS00198">
    <property type="entry name" value="4FE4S_FER_1"/>
    <property type="match status" value="1"/>
</dbReference>
<dbReference type="GO" id="GO:0050660">
    <property type="term" value="F:flavin adenine dinucleotide binding"/>
    <property type="evidence" value="ECO:0007669"/>
    <property type="project" value="InterPro"/>
</dbReference>
<dbReference type="GO" id="GO:0046872">
    <property type="term" value="F:metal ion binding"/>
    <property type="evidence" value="ECO:0007669"/>
    <property type="project" value="UniProtKB-KW"/>
</dbReference>
<dbReference type="GO" id="GO:0016614">
    <property type="term" value="F:oxidoreductase activity, acting on CH-OH group of donors"/>
    <property type="evidence" value="ECO:0007669"/>
    <property type="project" value="InterPro"/>
</dbReference>
<evidence type="ECO:0000256" key="7">
    <source>
        <dbReference type="ARBA" id="ARBA00023014"/>
    </source>
</evidence>
<evidence type="ECO:0000256" key="3">
    <source>
        <dbReference type="ARBA" id="ARBA00022723"/>
    </source>
</evidence>
<dbReference type="RefSeq" id="WP_188763129.1">
    <property type="nucleotide sequence ID" value="NZ_BMJM01000008.1"/>
</dbReference>
<organism evidence="11 12">
    <name type="scientific">Sandarakinorhabdus glacialis</name>
    <dbReference type="NCBI Taxonomy" id="1614636"/>
    <lineage>
        <taxon>Bacteria</taxon>
        <taxon>Pseudomonadati</taxon>
        <taxon>Pseudomonadota</taxon>
        <taxon>Alphaproteobacteria</taxon>
        <taxon>Sphingomonadales</taxon>
        <taxon>Sphingosinicellaceae</taxon>
        <taxon>Sandarakinorhabdus</taxon>
    </lineage>
</organism>
<keyword evidence="3" id="KW-0479">Metal-binding</keyword>
<keyword evidence="6" id="KW-0408">Iron</keyword>
<dbReference type="InterPro" id="IPR003953">
    <property type="entry name" value="FAD-dep_OxRdtase_2_FAD-bd"/>
</dbReference>
<gene>
    <name evidence="11" type="ORF">GCM10011529_23200</name>
</gene>
<evidence type="ECO:0008006" key="13">
    <source>
        <dbReference type="Google" id="ProtNLM"/>
    </source>
</evidence>
<keyword evidence="7" id="KW-0411">Iron-sulfur</keyword>
<reference evidence="11" key="2">
    <citation type="submission" date="2020-09" db="EMBL/GenBank/DDBJ databases">
        <authorList>
            <person name="Sun Q."/>
            <person name="Zhou Y."/>
        </authorList>
    </citation>
    <scope>NUCLEOTIDE SEQUENCE</scope>
    <source>
        <strain evidence="11">CGMCC 1.15519</strain>
    </source>
</reference>
<accession>A0A916ZVL8</accession>
<dbReference type="InterPro" id="IPR007867">
    <property type="entry name" value="GMC_OxRtase_C"/>
</dbReference>
<evidence type="ECO:0000256" key="4">
    <source>
        <dbReference type="ARBA" id="ARBA00022827"/>
    </source>
</evidence>
<comment type="similarity">
    <text evidence="1">Belongs to the GMC oxidoreductase family.</text>
</comment>
<keyword evidence="4" id="KW-0274">FAD</keyword>
<dbReference type="InterPro" id="IPR036188">
    <property type="entry name" value="FAD/NAD-bd_sf"/>
</dbReference>
<dbReference type="Pfam" id="PF05199">
    <property type="entry name" value="GMC_oxred_C"/>
    <property type="match status" value="1"/>
</dbReference>
<dbReference type="InterPro" id="IPR017900">
    <property type="entry name" value="4Fe4S_Fe_S_CS"/>
</dbReference>
<reference evidence="11" key="1">
    <citation type="journal article" date="2014" name="Int. J. Syst. Evol. Microbiol.">
        <title>Complete genome sequence of Corynebacterium casei LMG S-19264T (=DSM 44701T), isolated from a smear-ripened cheese.</title>
        <authorList>
            <consortium name="US DOE Joint Genome Institute (JGI-PGF)"/>
            <person name="Walter F."/>
            <person name="Albersmeier A."/>
            <person name="Kalinowski J."/>
            <person name="Ruckert C."/>
        </authorList>
    </citation>
    <scope>NUCLEOTIDE SEQUENCE</scope>
    <source>
        <strain evidence="11">CGMCC 1.15519</strain>
    </source>
</reference>
<keyword evidence="5" id="KW-0560">Oxidoreductase</keyword>
<evidence type="ECO:0000256" key="6">
    <source>
        <dbReference type="ARBA" id="ARBA00023004"/>
    </source>
</evidence>
<evidence type="ECO:0000259" key="8">
    <source>
        <dbReference type="Pfam" id="PF00732"/>
    </source>
</evidence>
<feature type="domain" description="FAD-dependent oxidoreductase 2 FAD-binding" evidence="9">
    <location>
        <begin position="169"/>
        <end position="200"/>
    </location>
</feature>